<gene>
    <name evidence="4" type="ORF">HETIRDRAFT_145993</name>
</gene>
<dbReference type="Gene3D" id="2.40.40.10">
    <property type="entry name" value="RlpA-like domain"/>
    <property type="match status" value="1"/>
</dbReference>
<evidence type="ECO:0000313" key="4">
    <source>
        <dbReference type="EMBL" id="ETW85481.1"/>
    </source>
</evidence>
<feature type="signal peptide" evidence="3">
    <location>
        <begin position="1"/>
        <end position="22"/>
    </location>
</feature>
<organism evidence="4 5">
    <name type="scientific">Heterobasidion irregulare (strain TC 32-1)</name>
    <dbReference type="NCBI Taxonomy" id="747525"/>
    <lineage>
        <taxon>Eukaryota</taxon>
        <taxon>Fungi</taxon>
        <taxon>Dikarya</taxon>
        <taxon>Basidiomycota</taxon>
        <taxon>Agaricomycotina</taxon>
        <taxon>Agaricomycetes</taxon>
        <taxon>Russulales</taxon>
        <taxon>Bondarzewiaceae</taxon>
        <taxon>Heterobasidion</taxon>
        <taxon>Heterobasidion annosum species complex</taxon>
    </lineage>
</organism>
<reference evidence="4 5" key="1">
    <citation type="journal article" date="2012" name="New Phytol.">
        <title>Insight into trade-off between wood decay and parasitism from the genome of a fungal forest pathogen.</title>
        <authorList>
            <person name="Olson A."/>
            <person name="Aerts A."/>
            <person name="Asiegbu F."/>
            <person name="Belbahri L."/>
            <person name="Bouzid O."/>
            <person name="Broberg A."/>
            <person name="Canback B."/>
            <person name="Coutinho P.M."/>
            <person name="Cullen D."/>
            <person name="Dalman K."/>
            <person name="Deflorio G."/>
            <person name="van Diepen L.T."/>
            <person name="Dunand C."/>
            <person name="Duplessis S."/>
            <person name="Durling M."/>
            <person name="Gonthier P."/>
            <person name="Grimwood J."/>
            <person name="Fossdal C.G."/>
            <person name="Hansson D."/>
            <person name="Henrissat B."/>
            <person name="Hietala A."/>
            <person name="Himmelstrand K."/>
            <person name="Hoffmeister D."/>
            <person name="Hogberg N."/>
            <person name="James T.Y."/>
            <person name="Karlsson M."/>
            <person name="Kohler A."/>
            <person name="Kues U."/>
            <person name="Lee Y.H."/>
            <person name="Lin Y.C."/>
            <person name="Lind M."/>
            <person name="Lindquist E."/>
            <person name="Lombard V."/>
            <person name="Lucas S."/>
            <person name="Lunden K."/>
            <person name="Morin E."/>
            <person name="Murat C."/>
            <person name="Park J."/>
            <person name="Raffaello T."/>
            <person name="Rouze P."/>
            <person name="Salamov A."/>
            <person name="Schmutz J."/>
            <person name="Solheim H."/>
            <person name="Stahlberg J."/>
            <person name="Velez H."/>
            <person name="de Vries R.P."/>
            <person name="Wiebenga A."/>
            <person name="Woodward S."/>
            <person name="Yakovlev I."/>
            <person name="Garbelotto M."/>
            <person name="Martin F."/>
            <person name="Grigoriev I.V."/>
            <person name="Stenlid J."/>
        </authorList>
    </citation>
    <scope>NUCLEOTIDE SEQUENCE [LARGE SCALE GENOMIC DNA]</scope>
    <source>
        <strain evidence="4 5">TC 32-1</strain>
    </source>
</reference>
<keyword evidence="5" id="KW-1185">Reference proteome</keyword>
<dbReference type="AlphaFoldDB" id="W4KKA0"/>
<feature type="compositionally biased region" description="Pro residues" evidence="2">
    <location>
        <begin position="157"/>
        <end position="171"/>
    </location>
</feature>
<evidence type="ECO:0000313" key="5">
    <source>
        <dbReference type="Proteomes" id="UP000030671"/>
    </source>
</evidence>
<dbReference type="Proteomes" id="UP000030671">
    <property type="component" value="Unassembled WGS sequence"/>
</dbReference>
<protein>
    <submittedName>
        <fullName evidence="4">Non-catalytic module family EXPN protein</fullName>
    </submittedName>
</protein>
<dbReference type="CDD" id="cd22191">
    <property type="entry name" value="DPBB_RlpA_EXP_N-like"/>
    <property type="match status" value="1"/>
</dbReference>
<dbReference type="OrthoDB" id="623670at2759"/>
<dbReference type="EMBL" id="KI925455">
    <property type="protein sequence ID" value="ETW85481.1"/>
    <property type="molecule type" value="Genomic_DNA"/>
</dbReference>
<dbReference type="InParanoid" id="W4KKA0"/>
<dbReference type="InterPro" id="IPR051477">
    <property type="entry name" value="Expansin_CellWall"/>
</dbReference>
<dbReference type="eggNOG" id="ENOG502S6X4">
    <property type="taxonomic scope" value="Eukaryota"/>
</dbReference>
<accession>W4KKA0</accession>
<feature type="compositionally biased region" description="Low complexity" evidence="2">
    <location>
        <begin position="172"/>
        <end position="183"/>
    </location>
</feature>
<dbReference type="SUPFAM" id="SSF50685">
    <property type="entry name" value="Barwin-like endoglucanases"/>
    <property type="match status" value="1"/>
</dbReference>
<keyword evidence="1 3" id="KW-0732">Signal</keyword>
<evidence type="ECO:0000256" key="2">
    <source>
        <dbReference type="SAM" id="MobiDB-lite"/>
    </source>
</evidence>
<proteinExistence type="predicted"/>
<dbReference type="KEGG" id="hir:HETIRDRAFT_145993"/>
<dbReference type="GeneID" id="20667112"/>
<feature type="region of interest" description="Disordered" evidence="2">
    <location>
        <begin position="141"/>
        <end position="224"/>
    </location>
</feature>
<name>W4KKA0_HETIT</name>
<dbReference type="PANTHER" id="PTHR31836">
    <property type="match status" value="1"/>
</dbReference>
<dbReference type="InterPro" id="IPR036908">
    <property type="entry name" value="RlpA-like_sf"/>
</dbReference>
<dbReference type="HOGENOM" id="CLU_047639_0_0_1"/>
<feature type="compositionally biased region" description="Low complexity" evidence="2">
    <location>
        <begin position="190"/>
        <end position="224"/>
    </location>
</feature>
<dbReference type="RefSeq" id="XP_009542338.1">
    <property type="nucleotide sequence ID" value="XM_009544043.1"/>
</dbReference>
<dbReference type="PANTHER" id="PTHR31836:SF28">
    <property type="entry name" value="SRCR DOMAIN-CONTAINING PROTEIN-RELATED"/>
    <property type="match status" value="1"/>
</dbReference>
<sequence>MRPFTGLAVVLSLATSWPPVAAGSHDVKNYHARKRLGPEHHLGKRFENARFTFYEDGLGACGKTNAPGDYIVALNSAQYAGGGHCFDMITITANGKTTQAQIVDECPGCPYGGLDFSEGLFDFFASEDAGVIYGSWEFGSAPAPSPAPEPTTSEAPKPAPPTTTYTPPPPTTTTSKKPHTTTTQPPPEPTTSSAPHTTSTSTTPTTSSAPPTTSSAPPPTTTMATSVVPTTASITDASVATAGPIAGVDEGNIYQFNLALIQLGIMLDDAAAL</sequence>
<feature type="chain" id="PRO_5004845451" evidence="3">
    <location>
        <begin position="23"/>
        <end position="273"/>
    </location>
</feature>
<evidence type="ECO:0000256" key="3">
    <source>
        <dbReference type="SAM" id="SignalP"/>
    </source>
</evidence>
<evidence type="ECO:0000256" key="1">
    <source>
        <dbReference type="ARBA" id="ARBA00022729"/>
    </source>
</evidence>